<evidence type="ECO:0000259" key="3">
    <source>
        <dbReference type="PROSITE" id="PS50977"/>
    </source>
</evidence>
<protein>
    <recommendedName>
        <fullName evidence="3">HTH tetR-type domain-containing protein</fullName>
    </recommendedName>
</protein>
<dbReference type="PANTHER" id="PTHR30055:SF174">
    <property type="entry name" value="TRANSCRIPTIONAL REGULATORY PROTEIN (PROBABLY TETR-FAMILY)-RELATED"/>
    <property type="match status" value="1"/>
</dbReference>
<dbReference type="GO" id="GO:0000976">
    <property type="term" value="F:transcription cis-regulatory region binding"/>
    <property type="evidence" value="ECO:0007669"/>
    <property type="project" value="TreeGrafter"/>
</dbReference>
<dbReference type="InterPro" id="IPR050109">
    <property type="entry name" value="HTH-type_TetR-like_transc_reg"/>
</dbReference>
<dbReference type="PRINTS" id="PR00455">
    <property type="entry name" value="HTHTETR"/>
</dbReference>
<dbReference type="InterPro" id="IPR009057">
    <property type="entry name" value="Homeodomain-like_sf"/>
</dbReference>
<reference evidence="4" key="2">
    <citation type="submission" date="2020-09" db="EMBL/GenBank/DDBJ databases">
        <authorList>
            <person name="Sun Q."/>
            <person name="Zhou Y."/>
        </authorList>
    </citation>
    <scope>NUCLEOTIDE SEQUENCE</scope>
    <source>
        <strain evidence="4">CGMCC 4.7308</strain>
    </source>
</reference>
<reference evidence="4" key="1">
    <citation type="journal article" date="2014" name="Int. J. Syst. Evol. Microbiol.">
        <title>Complete genome sequence of Corynebacterium casei LMG S-19264T (=DSM 44701T), isolated from a smear-ripened cheese.</title>
        <authorList>
            <consortium name="US DOE Joint Genome Institute (JGI-PGF)"/>
            <person name="Walter F."/>
            <person name="Albersmeier A."/>
            <person name="Kalinowski J."/>
            <person name="Ruckert C."/>
        </authorList>
    </citation>
    <scope>NUCLEOTIDE SEQUENCE</scope>
    <source>
        <strain evidence="4">CGMCC 4.7308</strain>
    </source>
</reference>
<name>A0A917TAG1_9ACTN</name>
<dbReference type="PROSITE" id="PS50977">
    <property type="entry name" value="HTH_TETR_2"/>
    <property type="match status" value="1"/>
</dbReference>
<dbReference type="EMBL" id="BMNA01000016">
    <property type="protein sequence ID" value="GGM16297.1"/>
    <property type="molecule type" value="Genomic_DNA"/>
</dbReference>
<keyword evidence="1 2" id="KW-0238">DNA-binding</keyword>
<feature type="domain" description="HTH tetR-type" evidence="3">
    <location>
        <begin position="15"/>
        <end position="75"/>
    </location>
</feature>
<accession>A0A917TAG1</accession>
<keyword evidence="5" id="KW-1185">Reference proteome</keyword>
<feature type="DNA-binding region" description="H-T-H motif" evidence="2">
    <location>
        <begin position="38"/>
        <end position="57"/>
    </location>
</feature>
<evidence type="ECO:0000256" key="2">
    <source>
        <dbReference type="PROSITE-ProRule" id="PRU00335"/>
    </source>
</evidence>
<dbReference type="Proteomes" id="UP000655208">
    <property type="component" value="Unassembled WGS sequence"/>
</dbReference>
<dbReference type="AlphaFoldDB" id="A0A917TAG1"/>
<evidence type="ECO:0000256" key="1">
    <source>
        <dbReference type="ARBA" id="ARBA00023125"/>
    </source>
</evidence>
<gene>
    <name evidence="4" type="ORF">GCM10011594_40460</name>
</gene>
<proteinExistence type="predicted"/>
<dbReference type="InterPro" id="IPR001647">
    <property type="entry name" value="HTH_TetR"/>
</dbReference>
<comment type="caution">
    <text evidence="4">The sequence shown here is derived from an EMBL/GenBank/DDBJ whole genome shotgun (WGS) entry which is preliminary data.</text>
</comment>
<sequence>MPRADRRPRVRLDPSARREAFLAAARTAFAGQPYEAVAMAAVARDAGASEALLYRYFPSKAALYTAVAQEAVAALQAREAAAQDGLPRHSSARDRVRAALLAYLDHIAGHPVGWESLLRPGSAAPAAAVRLRRQALEAHVERLRTLLGAARDGRDDFALWGYAGFLDGACLRWVEQGADPDLRWPLVDAALGALEGALGDWRG</sequence>
<evidence type="ECO:0000313" key="5">
    <source>
        <dbReference type="Proteomes" id="UP000655208"/>
    </source>
</evidence>
<dbReference type="PANTHER" id="PTHR30055">
    <property type="entry name" value="HTH-TYPE TRANSCRIPTIONAL REGULATOR RUTR"/>
    <property type="match status" value="1"/>
</dbReference>
<dbReference type="RefSeq" id="WP_188944680.1">
    <property type="nucleotide sequence ID" value="NZ_BMNA01000016.1"/>
</dbReference>
<organism evidence="4 5">
    <name type="scientific">Nakamurella endophytica</name>
    <dbReference type="NCBI Taxonomy" id="1748367"/>
    <lineage>
        <taxon>Bacteria</taxon>
        <taxon>Bacillati</taxon>
        <taxon>Actinomycetota</taxon>
        <taxon>Actinomycetes</taxon>
        <taxon>Nakamurellales</taxon>
        <taxon>Nakamurellaceae</taxon>
        <taxon>Nakamurella</taxon>
    </lineage>
</organism>
<dbReference type="Pfam" id="PF00440">
    <property type="entry name" value="TetR_N"/>
    <property type="match status" value="1"/>
</dbReference>
<dbReference type="Gene3D" id="1.10.357.10">
    <property type="entry name" value="Tetracycline Repressor, domain 2"/>
    <property type="match status" value="1"/>
</dbReference>
<dbReference type="SUPFAM" id="SSF46689">
    <property type="entry name" value="Homeodomain-like"/>
    <property type="match status" value="1"/>
</dbReference>
<evidence type="ECO:0000313" key="4">
    <source>
        <dbReference type="EMBL" id="GGM16297.1"/>
    </source>
</evidence>
<dbReference type="GO" id="GO:0003700">
    <property type="term" value="F:DNA-binding transcription factor activity"/>
    <property type="evidence" value="ECO:0007669"/>
    <property type="project" value="TreeGrafter"/>
</dbReference>